<dbReference type="STRING" id="1184151.AW736_23960"/>
<dbReference type="EMBL" id="LRRQ01000175">
    <property type="protein sequence ID" value="OAM87313.1"/>
    <property type="molecule type" value="Genomic_DNA"/>
</dbReference>
<sequence>MAIKPKPNDNTVTPAPEKEGPLQFRNNPEVQKRLDAYKVANAGDVEYYTRVVREAPERARDMLLYKDMQRHETDMRLIEKQLPQAKAFYNAQPQEVKSRIDQRLEGVQPYYKDKAFVGEVLREMNRQNRQMLTGPKPGMAMSAG</sequence>
<evidence type="ECO:0000313" key="2">
    <source>
        <dbReference type="EMBL" id="OAM87313.1"/>
    </source>
</evidence>
<evidence type="ECO:0000256" key="1">
    <source>
        <dbReference type="SAM" id="MobiDB-lite"/>
    </source>
</evidence>
<evidence type="ECO:0000313" key="3">
    <source>
        <dbReference type="Proteomes" id="UP000078486"/>
    </source>
</evidence>
<reference evidence="2 3" key="1">
    <citation type="submission" date="2016-01" db="EMBL/GenBank/DDBJ databases">
        <title>High potential of lignocellulose degradation of a new Verrucomicrobia species.</title>
        <authorList>
            <person name="Wang Y."/>
            <person name="Shi Y."/>
            <person name="Qiu Z."/>
            <person name="Liu S."/>
            <person name="Yang H."/>
        </authorList>
    </citation>
    <scope>NUCLEOTIDE SEQUENCE [LARGE SCALE GENOMIC DNA]</scope>
    <source>
        <strain evidence="2 3">TSB47</strain>
    </source>
</reference>
<dbReference type="Proteomes" id="UP000078486">
    <property type="component" value="Unassembled WGS sequence"/>
</dbReference>
<keyword evidence="3" id="KW-1185">Reference proteome</keyword>
<feature type="region of interest" description="Disordered" evidence="1">
    <location>
        <begin position="1"/>
        <end position="26"/>
    </location>
</feature>
<protein>
    <submittedName>
        <fullName evidence="2">Uncharacterized protein</fullName>
    </submittedName>
</protein>
<proteinExistence type="predicted"/>
<dbReference type="RefSeq" id="WP_068772821.1">
    <property type="nucleotide sequence ID" value="NZ_CP109796.1"/>
</dbReference>
<gene>
    <name evidence="2" type="ORF">AW736_23960</name>
</gene>
<accession>A0A178IB98</accession>
<dbReference type="AlphaFoldDB" id="A0A178IB98"/>
<name>A0A178IB98_9BACT</name>
<dbReference type="OrthoDB" id="205173at2"/>
<organism evidence="2 3">
    <name type="scientific">Termitidicoccus mucosus</name>
    <dbReference type="NCBI Taxonomy" id="1184151"/>
    <lineage>
        <taxon>Bacteria</taxon>
        <taxon>Pseudomonadati</taxon>
        <taxon>Verrucomicrobiota</taxon>
        <taxon>Opitutia</taxon>
        <taxon>Opitutales</taxon>
        <taxon>Opitutaceae</taxon>
        <taxon>Termitidicoccus</taxon>
    </lineage>
</organism>
<comment type="caution">
    <text evidence="2">The sequence shown here is derived from an EMBL/GenBank/DDBJ whole genome shotgun (WGS) entry which is preliminary data.</text>
</comment>